<name>A0AAD7NCD2_9AGAR</name>
<feature type="compositionally biased region" description="Acidic residues" evidence="1">
    <location>
        <begin position="23"/>
        <end position="34"/>
    </location>
</feature>
<sequence length="174" mass="18904">KVKAAKKKTEKKAAKKKKKADDSSEDSADDEADEADSKGEKALDVESVFIHASNARSPLCSWKDPELSLKLIACIYANKAIKQALYPPCGANASSADGGGKTKVTAQWELAVLLLSDIDKFKQSLAACLTSKQRLAYANKMKNRLRAMEKITRTYDTEMGQTGAGIERASDIDM</sequence>
<feature type="region of interest" description="Disordered" evidence="1">
    <location>
        <begin position="1"/>
        <end position="39"/>
    </location>
</feature>
<reference evidence="2" key="1">
    <citation type="submission" date="2023-03" db="EMBL/GenBank/DDBJ databases">
        <title>Massive genome expansion in bonnet fungi (Mycena s.s.) driven by repeated elements and novel gene families across ecological guilds.</title>
        <authorList>
            <consortium name="Lawrence Berkeley National Laboratory"/>
            <person name="Harder C.B."/>
            <person name="Miyauchi S."/>
            <person name="Viragh M."/>
            <person name="Kuo A."/>
            <person name="Thoen E."/>
            <person name="Andreopoulos B."/>
            <person name="Lu D."/>
            <person name="Skrede I."/>
            <person name="Drula E."/>
            <person name="Henrissat B."/>
            <person name="Morin E."/>
            <person name="Kohler A."/>
            <person name="Barry K."/>
            <person name="LaButti K."/>
            <person name="Morin E."/>
            <person name="Salamov A."/>
            <person name="Lipzen A."/>
            <person name="Mereny Z."/>
            <person name="Hegedus B."/>
            <person name="Baldrian P."/>
            <person name="Stursova M."/>
            <person name="Weitz H."/>
            <person name="Taylor A."/>
            <person name="Grigoriev I.V."/>
            <person name="Nagy L.G."/>
            <person name="Martin F."/>
            <person name="Kauserud H."/>
        </authorList>
    </citation>
    <scope>NUCLEOTIDE SEQUENCE</scope>
    <source>
        <strain evidence="2">CBHHK188m</strain>
    </source>
</reference>
<dbReference type="AlphaFoldDB" id="A0AAD7NCD2"/>
<feature type="compositionally biased region" description="Basic residues" evidence="1">
    <location>
        <begin position="1"/>
        <end position="18"/>
    </location>
</feature>
<gene>
    <name evidence="2" type="ORF">DFH07DRAFT_707848</name>
</gene>
<protein>
    <submittedName>
        <fullName evidence="2">Uncharacterized protein</fullName>
    </submittedName>
</protein>
<organism evidence="2 3">
    <name type="scientific">Mycena maculata</name>
    <dbReference type="NCBI Taxonomy" id="230809"/>
    <lineage>
        <taxon>Eukaryota</taxon>
        <taxon>Fungi</taxon>
        <taxon>Dikarya</taxon>
        <taxon>Basidiomycota</taxon>
        <taxon>Agaricomycotina</taxon>
        <taxon>Agaricomycetes</taxon>
        <taxon>Agaricomycetidae</taxon>
        <taxon>Agaricales</taxon>
        <taxon>Marasmiineae</taxon>
        <taxon>Mycenaceae</taxon>
        <taxon>Mycena</taxon>
    </lineage>
</organism>
<dbReference type="EMBL" id="JARJLG010000067">
    <property type="protein sequence ID" value="KAJ7754333.1"/>
    <property type="molecule type" value="Genomic_DNA"/>
</dbReference>
<dbReference type="Proteomes" id="UP001215280">
    <property type="component" value="Unassembled WGS sequence"/>
</dbReference>
<evidence type="ECO:0000313" key="2">
    <source>
        <dbReference type="EMBL" id="KAJ7754333.1"/>
    </source>
</evidence>
<evidence type="ECO:0000313" key="3">
    <source>
        <dbReference type="Proteomes" id="UP001215280"/>
    </source>
</evidence>
<comment type="caution">
    <text evidence="2">The sequence shown here is derived from an EMBL/GenBank/DDBJ whole genome shotgun (WGS) entry which is preliminary data.</text>
</comment>
<keyword evidence="3" id="KW-1185">Reference proteome</keyword>
<evidence type="ECO:0000256" key="1">
    <source>
        <dbReference type="SAM" id="MobiDB-lite"/>
    </source>
</evidence>
<feature type="non-terminal residue" evidence="2">
    <location>
        <position position="1"/>
    </location>
</feature>
<proteinExistence type="predicted"/>
<feature type="non-terminal residue" evidence="2">
    <location>
        <position position="174"/>
    </location>
</feature>
<accession>A0AAD7NCD2</accession>